<dbReference type="EMBL" id="SWMS01000007">
    <property type="protein sequence ID" value="TKG71000.1"/>
    <property type="molecule type" value="Genomic_DNA"/>
</dbReference>
<gene>
    <name evidence="1" type="ORF">FCN18_15175</name>
</gene>
<comment type="caution">
    <text evidence="1">The sequence shown here is derived from an EMBL/GenBank/DDBJ whole genome shotgun (WGS) entry which is preliminary data.</text>
</comment>
<sequence length="166" mass="17551">MRPRLVVVSPTTAEVVRAAGGWLFDRVMAGWDVLVLVADPLNSRPLRILGAKGVDLEAALTSRVSGPRPHALAVDAGLYESDDRVQRLVVRSLDHGLTDVRLWGDDWTGGLDEDSGSVRHRLSVAARAFKAQALAATAAPAGSVDVTEVFRSGDLLPAPPSLVPTG</sequence>
<reference evidence="1 2" key="1">
    <citation type="journal article" date="2015" name="Antonie Van Leeuwenhoek">
        <title>Prauserella endophytica sp. nov., an endophytic actinobacterium isolated from Tamarix taklamakanensis.</title>
        <authorList>
            <person name="Liu J.M."/>
            <person name="Habden X."/>
            <person name="Guo L."/>
            <person name="Tuo L."/>
            <person name="Jiang Z.K."/>
            <person name="Liu S.W."/>
            <person name="Liu X.F."/>
            <person name="Chen L."/>
            <person name="Li R.F."/>
            <person name="Zhang Y.Q."/>
            <person name="Sun C.H."/>
        </authorList>
    </citation>
    <scope>NUCLEOTIDE SEQUENCE [LARGE SCALE GENOMIC DNA]</scope>
    <source>
        <strain evidence="1 2">CGMCC 4.7182</strain>
    </source>
</reference>
<evidence type="ECO:0000313" key="1">
    <source>
        <dbReference type="EMBL" id="TKG71000.1"/>
    </source>
</evidence>
<proteinExistence type="predicted"/>
<keyword evidence="2" id="KW-1185">Reference proteome</keyword>
<name>A0ABY2S565_9PSEU</name>
<dbReference type="Proteomes" id="UP000309992">
    <property type="component" value="Unassembled WGS sequence"/>
</dbReference>
<organism evidence="1 2">
    <name type="scientific">Prauserella endophytica</name>
    <dbReference type="NCBI Taxonomy" id="1592324"/>
    <lineage>
        <taxon>Bacteria</taxon>
        <taxon>Bacillati</taxon>
        <taxon>Actinomycetota</taxon>
        <taxon>Actinomycetes</taxon>
        <taxon>Pseudonocardiales</taxon>
        <taxon>Pseudonocardiaceae</taxon>
        <taxon>Prauserella</taxon>
        <taxon>Prauserella coralliicola group</taxon>
    </lineage>
</organism>
<accession>A0ABY2S565</accession>
<protein>
    <submittedName>
        <fullName evidence="1">Uncharacterized protein</fullName>
    </submittedName>
</protein>
<evidence type="ECO:0000313" key="2">
    <source>
        <dbReference type="Proteomes" id="UP000309992"/>
    </source>
</evidence>